<dbReference type="GO" id="GO:0043022">
    <property type="term" value="F:ribosome binding"/>
    <property type="evidence" value="ECO:0007669"/>
    <property type="project" value="InterPro"/>
</dbReference>
<dbReference type="SUPFAM" id="SSF50447">
    <property type="entry name" value="Translation proteins"/>
    <property type="match status" value="1"/>
</dbReference>
<dbReference type="InterPro" id="IPR039741">
    <property type="entry name" value="UDP-sugar_pyrophosphorylase"/>
</dbReference>
<dbReference type="HAMAP" id="MF_00014">
    <property type="entry name" value="Ribosome_mat_RimM"/>
    <property type="match status" value="1"/>
</dbReference>
<dbReference type="Pfam" id="PF01782">
    <property type="entry name" value="RimM"/>
    <property type="match status" value="1"/>
</dbReference>
<dbReference type="GO" id="GO:0003977">
    <property type="term" value="F:UDP-N-acetylglucosamine diphosphorylase activity"/>
    <property type="evidence" value="ECO:0007669"/>
    <property type="project" value="TreeGrafter"/>
</dbReference>
<feature type="domain" description="RimM N-terminal" evidence="2">
    <location>
        <begin position="119"/>
        <end position="205"/>
    </location>
</feature>
<dbReference type="InterPro" id="IPR056792">
    <property type="entry name" value="PRC_RimM"/>
</dbReference>
<evidence type="ECO:0000259" key="3">
    <source>
        <dbReference type="Pfam" id="PF24986"/>
    </source>
</evidence>
<dbReference type="Gene3D" id="3.90.550.10">
    <property type="entry name" value="Spore Coat Polysaccharide Biosynthesis Protein SpsA, Chain A"/>
    <property type="match status" value="1"/>
</dbReference>
<comment type="caution">
    <text evidence="4">The sequence shown here is derived from an EMBL/GenBank/DDBJ whole genome shotgun (WGS) entry which is preliminary data.</text>
</comment>
<protein>
    <submittedName>
        <fullName evidence="4">Uncharacterized protein</fullName>
    </submittedName>
</protein>
<feature type="domain" description="Ribosome maturation factor RimM PRC barrel" evidence="3">
    <location>
        <begin position="219"/>
        <end position="304"/>
    </location>
</feature>
<dbReference type="AlphaFoldDB" id="A0AAV6XQV9"/>
<evidence type="ECO:0000313" key="4">
    <source>
        <dbReference type="EMBL" id="KAG8385349.1"/>
    </source>
</evidence>
<dbReference type="NCBIfam" id="TIGR02273">
    <property type="entry name" value="16S_RimM"/>
    <property type="match status" value="1"/>
</dbReference>
<dbReference type="FunFam" id="2.30.30.240:FF:000002">
    <property type="entry name" value="Ribosome maturation factor rimM"/>
    <property type="match status" value="1"/>
</dbReference>
<dbReference type="PANTHER" id="PTHR11952:SF10">
    <property type="entry name" value="16S RRNA PROCESSING PROTEIN RIMM FAMILY"/>
    <property type="match status" value="1"/>
</dbReference>
<feature type="compositionally biased region" description="Polar residues" evidence="1">
    <location>
        <begin position="404"/>
        <end position="415"/>
    </location>
</feature>
<evidence type="ECO:0000256" key="1">
    <source>
        <dbReference type="SAM" id="MobiDB-lite"/>
    </source>
</evidence>
<dbReference type="Gene3D" id="2.30.30.240">
    <property type="entry name" value="PRC-barrel domain"/>
    <property type="match status" value="1"/>
</dbReference>
<accession>A0AAV6XQV9</accession>
<dbReference type="InterPro" id="IPR011961">
    <property type="entry name" value="RimM"/>
</dbReference>
<dbReference type="GO" id="GO:0006364">
    <property type="term" value="P:rRNA processing"/>
    <property type="evidence" value="ECO:0007669"/>
    <property type="project" value="InterPro"/>
</dbReference>
<sequence>MESSKVCTPSSNISLITLLPPQISAKTMLSSSILCCSSNSVSPSFSSLASQPFTLISTKQIDFGHNFSFSSKLPWTSLHIRPPSRYTRQSTATQELVETDSSASGFVETDSSASGFVETGYICGVHGLHGEVRVKPSTDFPDLRFSKSGTRWLKQQVLGIETLQEIELVEGRGHPGQSWIVRFNDINTVEQAQKLVGSSILVRDEDRPVLEEGEFYTRDLIGMRVILKESGDPIGTVVSVFNSGASDLLRVKLNSLRNIPNQIGKSKLEAGDSGPLVWVPFVEAIVPIVDLEKGEMLITPPKGLLELNVRSDERSKKERRESEWKERKKFQRRLIAAKKKLCEMEQQHVFHGFRYGEKDLGRLLANQIVTVNSKLLQQALQNIETPSKRPNLLQILNAVPRSNTLRVSENPSSAGSEDPPDPNSRLRREGDLLASKGKVAIFLILQESEHIEKSSDNLVNSDGNEKSCLLVKALLDDHLRFVKSEDRSSFPLVLVCSAAHSVSSLQAFFSDHDYFAFDPEKVWFLEEEKLPVVSSSLEGHQKHKILMKSPWEFLQRPIGSGGVISLLSSQDSLLDQLSEMGVDYIEVCRTNQRPQNANILLGLVDSCKANVGIQLFKEITSEEDFDVILSMSFVKKWVKQINKVRFDAVLASNSYVEMVQKDWIDVVPSVPNSYEFRCSIYSCLDASPINKVCVLDSTE</sequence>
<dbReference type="PANTHER" id="PTHR11952">
    <property type="entry name" value="UDP- GLUCOSE PYROPHOSPHORYLASE"/>
    <property type="match status" value="1"/>
</dbReference>
<dbReference type="SUPFAM" id="SSF50346">
    <property type="entry name" value="PRC-barrel domain"/>
    <property type="match status" value="1"/>
</dbReference>
<dbReference type="EMBL" id="WHWC01000003">
    <property type="protein sequence ID" value="KAG8385349.1"/>
    <property type="molecule type" value="Genomic_DNA"/>
</dbReference>
<keyword evidence="5" id="KW-1185">Reference proteome</keyword>
<organism evidence="4 5">
    <name type="scientific">Buddleja alternifolia</name>
    <dbReference type="NCBI Taxonomy" id="168488"/>
    <lineage>
        <taxon>Eukaryota</taxon>
        <taxon>Viridiplantae</taxon>
        <taxon>Streptophyta</taxon>
        <taxon>Embryophyta</taxon>
        <taxon>Tracheophyta</taxon>
        <taxon>Spermatophyta</taxon>
        <taxon>Magnoliopsida</taxon>
        <taxon>eudicotyledons</taxon>
        <taxon>Gunneridae</taxon>
        <taxon>Pentapetalae</taxon>
        <taxon>asterids</taxon>
        <taxon>lamiids</taxon>
        <taxon>Lamiales</taxon>
        <taxon>Scrophulariaceae</taxon>
        <taxon>Buddlejeae</taxon>
        <taxon>Buddleja</taxon>
    </lineage>
</organism>
<dbReference type="InterPro" id="IPR009000">
    <property type="entry name" value="Transl_B-barrel_sf"/>
</dbReference>
<gene>
    <name evidence="4" type="ORF">BUALT_Bualt03G0033500</name>
</gene>
<dbReference type="InterPro" id="IPR036976">
    <property type="entry name" value="RimM_N_sf"/>
</dbReference>
<evidence type="ECO:0000313" key="5">
    <source>
        <dbReference type="Proteomes" id="UP000826271"/>
    </source>
</evidence>
<dbReference type="SUPFAM" id="SSF53448">
    <property type="entry name" value="Nucleotide-diphospho-sugar transferases"/>
    <property type="match status" value="1"/>
</dbReference>
<dbReference type="InterPro" id="IPR002676">
    <property type="entry name" value="RimM_N"/>
</dbReference>
<dbReference type="GO" id="GO:0006048">
    <property type="term" value="P:UDP-N-acetylglucosamine biosynthetic process"/>
    <property type="evidence" value="ECO:0007669"/>
    <property type="project" value="TreeGrafter"/>
</dbReference>
<dbReference type="Gene3D" id="2.40.30.60">
    <property type="entry name" value="RimM"/>
    <property type="match status" value="1"/>
</dbReference>
<proteinExistence type="inferred from homology"/>
<name>A0AAV6XQV9_9LAMI</name>
<dbReference type="InterPro" id="IPR011033">
    <property type="entry name" value="PRC_barrel-like_sf"/>
</dbReference>
<evidence type="ECO:0000259" key="2">
    <source>
        <dbReference type="Pfam" id="PF01782"/>
    </source>
</evidence>
<feature type="region of interest" description="Disordered" evidence="1">
    <location>
        <begin position="404"/>
        <end position="428"/>
    </location>
</feature>
<dbReference type="GO" id="GO:0005840">
    <property type="term" value="C:ribosome"/>
    <property type="evidence" value="ECO:0007669"/>
    <property type="project" value="InterPro"/>
</dbReference>
<reference evidence="4" key="1">
    <citation type="submission" date="2019-10" db="EMBL/GenBank/DDBJ databases">
        <authorList>
            <person name="Zhang R."/>
            <person name="Pan Y."/>
            <person name="Wang J."/>
            <person name="Ma R."/>
            <person name="Yu S."/>
        </authorList>
    </citation>
    <scope>NUCLEOTIDE SEQUENCE</scope>
    <source>
        <strain evidence="4">LA-IB0</strain>
        <tissue evidence="4">Leaf</tissue>
    </source>
</reference>
<dbReference type="InterPro" id="IPR029044">
    <property type="entry name" value="Nucleotide-diphossugar_trans"/>
</dbReference>
<dbReference type="Pfam" id="PF24986">
    <property type="entry name" value="PRC_RimM"/>
    <property type="match status" value="1"/>
</dbReference>
<dbReference type="Proteomes" id="UP000826271">
    <property type="component" value="Unassembled WGS sequence"/>
</dbReference>